<feature type="signal peptide" evidence="2">
    <location>
        <begin position="1"/>
        <end position="31"/>
    </location>
</feature>
<gene>
    <name evidence="3" type="ORF">AACH11_16515</name>
</gene>
<name>A0ABU9BG70_9BURK</name>
<dbReference type="EMBL" id="JBBUTF010000015">
    <property type="protein sequence ID" value="MEK8027568.1"/>
    <property type="molecule type" value="Genomic_DNA"/>
</dbReference>
<evidence type="ECO:0000256" key="2">
    <source>
        <dbReference type="SAM" id="SignalP"/>
    </source>
</evidence>
<evidence type="ECO:0000313" key="3">
    <source>
        <dbReference type="EMBL" id="MEK8027568.1"/>
    </source>
</evidence>
<dbReference type="Proteomes" id="UP001368500">
    <property type="component" value="Unassembled WGS sequence"/>
</dbReference>
<keyword evidence="2" id="KW-0732">Signal</keyword>
<evidence type="ECO:0000256" key="1">
    <source>
        <dbReference type="SAM" id="MobiDB-lite"/>
    </source>
</evidence>
<organism evidence="3 4">
    <name type="scientific">Pseudaquabacterium rugosum</name>
    <dbReference type="NCBI Taxonomy" id="2984194"/>
    <lineage>
        <taxon>Bacteria</taxon>
        <taxon>Pseudomonadati</taxon>
        <taxon>Pseudomonadota</taxon>
        <taxon>Betaproteobacteria</taxon>
        <taxon>Burkholderiales</taxon>
        <taxon>Sphaerotilaceae</taxon>
        <taxon>Pseudaquabacterium</taxon>
    </lineage>
</organism>
<reference evidence="3 4" key="1">
    <citation type="submission" date="2024-04" db="EMBL/GenBank/DDBJ databases">
        <title>Novel species of the genus Ideonella isolated from streams.</title>
        <authorList>
            <person name="Lu H."/>
        </authorList>
    </citation>
    <scope>NUCLEOTIDE SEQUENCE [LARGE SCALE GENOMIC DNA]</scope>
    <source>
        <strain evidence="3 4">BYS139W</strain>
    </source>
</reference>
<accession>A0ABU9BG70</accession>
<keyword evidence="4" id="KW-1185">Reference proteome</keyword>
<dbReference type="RefSeq" id="WP_341375351.1">
    <property type="nucleotide sequence ID" value="NZ_JBBUTF010000015.1"/>
</dbReference>
<dbReference type="InterPro" id="IPR008517">
    <property type="entry name" value="GNA1162-like"/>
</dbReference>
<protein>
    <submittedName>
        <fullName evidence="3">GNA1162 family protein</fullName>
    </submittedName>
</protein>
<dbReference type="Gene3D" id="3.40.50.10610">
    <property type="entry name" value="ABC-type transport auxiliary lipoprotein component"/>
    <property type="match status" value="1"/>
</dbReference>
<comment type="caution">
    <text evidence="3">The sequence shown here is derived from an EMBL/GenBank/DDBJ whole genome shotgun (WGS) entry which is preliminary data.</text>
</comment>
<proteinExistence type="predicted"/>
<sequence length="233" mass="24416">MTATLVSCLPTARRLSGLALLIAAAALTGCATPQPHDYTAFQRAKPATLLVMPPVSDAPDIKASPAVWAHATAPLSEAGYYVLPITLVDEMLRENGVQTPADAQEIAVPKLREVFQADAAVYLKVLRYGTSYSVIDSQTVVDVEGRIVDLRDGSLLWSGRAQASSAEQQQQNQGGLAGLLIAAALKQIIGTSTDAAYGYAATAQQRLLGAPRQAGVLPGPRSPLYGQVPGAPR</sequence>
<feature type="region of interest" description="Disordered" evidence="1">
    <location>
        <begin position="212"/>
        <end position="233"/>
    </location>
</feature>
<feature type="chain" id="PRO_5046159758" evidence="2">
    <location>
        <begin position="32"/>
        <end position="233"/>
    </location>
</feature>
<evidence type="ECO:0000313" key="4">
    <source>
        <dbReference type="Proteomes" id="UP001368500"/>
    </source>
</evidence>
<dbReference type="Pfam" id="PF05643">
    <property type="entry name" value="GNA1162-like"/>
    <property type="match status" value="1"/>
</dbReference>